<proteinExistence type="predicted"/>
<comment type="caution">
    <text evidence="3">The sequence shown here is derived from an EMBL/GenBank/DDBJ whole genome shotgun (WGS) entry which is preliminary data.</text>
</comment>
<feature type="signal peptide" evidence="2">
    <location>
        <begin position="1"/>
        <end position="21"/>
    </location>
</feature>
<evidence type="ECO:0000313" key="3">
    <source>
        <dbReference type="EMBL" id="MFC3811345.1"/>
    </source>
</evidence>
<protein>
    <submittedName>
        <fullName evidence="3">Tetratricopeptide repeat protein</fullName>
    </submittedName>
</protein>
<reference evidence="4" key="1">
    <citation type="journal article" date="2019" name="Int. J. Syst. Evol. Microbiol.">
        <title>The Global Catalogue of Microorganisms (GCM) 10K type strain sequencing project: providing services to taxonomists for standard genome sequencing and annotation.</title>
        <authorList>
            <consortium name="The Broad Institute Genomics Platform"/>
            <consortium name="The Broad Institute Genome Sequencing Center for Infectious Disease"/>
            <person name="Wu L."/>
            <person name="Ma J."/>
        </authorList>
    </citation>
    <scope>NUCLEOTIDE SEQUENCE [LARGE SCALE GENOMIC DNA]</scope>
    <source>
        <strain evidence="4">CECT 7956</strain>
    </source>
</reference>
<dbReference type="Gene3D" id="1.25.40.10">
    <property type="entry name" value="Tetratricopeptide repeat domain"/>
    <property type="match status" value="1"/>
</dbReference>
<dbReference type="Pfam" id="PF13431">
    <property type="entry name" value="TPR_17"/>
    <property type="match status" value="1"/>
</dbReference>
<feature type="repeat" description="TPR" evidence="1">
    <location>
        <begin position="202"/>
        <end position="235"/>
    </location>
</feature>
<dbReference type="PROSITE" id="PS50005">
    <property type="entry name" value="TPR"/>
    <property type="match status" value="2"/>
</dbReference>
<dbReference type="SUPFAM" id="SSF48452">
    <property type="entry name" value="TPR-like"/>
    <property type="match status" value="1"/>
</dbReference>
<sequence>MKQVLIYILFTFLTLSVQAQAVKKERRAVQVVPQQTFFINGGARATFDGKSRALFNFTLPPNTVEWYYSFSTTKEEGSNAAIGLLSQMTKLYDPTGITAFATNSILTPSGSGVCDIYLMDKKNADIFNDKVENWRTQYFYKGSGSRENFKNGTVQVKDILSGNWYLGFKNPSATEGFAVTFEIVAIVEETKTVEKTVNESKAEMFGNLGRKAYEKGEYDKCIELNKKAIELNPNISETHNTLGLAYLVKGDYISAIDSYSTSIALFKKSDNAKKMFADAIKDLNALINKHGQLDGASDILEMLKTNK</sequence>
<gene>
    <name evidence="3" type="ORF">ACFOOI_11835</name>
</gene>
<evidence type="ECO:0000313" key="4">
    <source>
        <dbReference type="Proteomes" id="UP001595616"/>
    </source>
</evidence>
<evidence type="ECO:0000256" key="1">
    <source>
        <dbReference type="PROSITE-ProRule" id="PRU00339"/>
    </source>
</evidence>
<dbReference type="RefSeq" id="WP_379838186.1">
    <property type="nucleotide sequence ID" value="NZ_JBHRYQ010000001.1"/>
</dbReference>
<keyword evidence="2" id="KW-0732">Signal</keyword>
<organism evidence="3 4">
    <name type="scientific">Lacihabitans lacunae</name>
    <dbReference type="NCBI Taxonomy" id="1028214"/>
    <lineage>
        <taxon>Bacteria</taxon>
        <taxon>Pseudomonadati</taxon>
        <taxon>Bacteroidota</taxon>
        <taxon>Cytophagia</taxon>
        <taxon>Cytophagales</taxon>
        <taxon>Leadbetterellaceae</taxon>
        <taxon>Lacihabitans</taxon>
    </lineage>
</organism>
<dbReference type="Proteomes" id="UP001595616">
    <property type="component" value="Unassembled WGS sequence"/>
</dbReference>
<name>A0ABV7YYF2_9BACT</name>
<dbReference type="EMBL" id="JBHRYQ010000001">
    <property type="protein sequence ID" value="MFC3811345.1"/>
    <property type="molecule type" value="Genomic_DNA"/>
</dbReference>
<evidence type="ECO:0000256" key="2">
    <source>
        <dbReference type="SAM" id="SignalP"/>
    </source>
</evidence>
<dbReference type="SMART" id="SM00028">
    <property type="entry name" value="TPR"/>
    <property type="match status" value="2"/>
</dbReference>
<feature type="chain" id="PRO_5046084617" evidence="2">
    <location>
        <begin position="22"/>
        <end position="307"/>
    </location>
</feature>
<feature type="repeat" description="TPR" evidence="1">
    <location>
        <begin position="236"/>
        <end position="269"/>
    </location>
</feature>
<dbReference type="InterPro" id="IPR011990">
    <property type="entry name" value="TPR-like_helical_dom_sf"/>
</dbReference>
<keyword evidence="1" id="KW-0802">TPR repeat</keyword>
<keyword evidence="4" id="KW-1185">Reference proteome</keyword>
<accession>A0ABV7YYF2</accession>
<dbReference type="InterPro" id="IPR019734">
    <property type="entry name" value="TPR_rpt"/>
</dbReference>